<dbReference type="InterPro" id="IPR036412">
    <property type="entry name" value="HAD-like_sf"/>
</dbReference>
<accession>A0A833VQR3</accession>
<dbReference type="GO" id="GO:0005744">
    <property type="term" value="C:TIM23 mitochondrial import inner membrane translocase complex"/>
    <property type="evidence" value="ECO:0007669"/>
    <property type="project" value="UniProtKB-UniRule"/>
</dbReference>
<keyword evidence="1" id="KW-0653">Protein transport</keyword>
<dbReference type="OrthoDB" id="610528at2759"/>
<dbReference type="PROSITE" id="PS50969">
    <property type="entry name" value="FCP1"/>
    <property type="match status" value="1"/>
</dbReference>
<evidence type="ECO:0000313" key="3">
    <source>
        <dbReference type="EMBL" id="KAF3331408.1"/>
    </source>
</evidence>
<comment type="similarity">
    <text evidence="1">Belongs to the TIM50 family.</text>
</comment>
<keyword evidence="1" id="KW-0809">Transit peptide</keyword>
<dbReference type="AlphaFoldDB" id="A0A833VQR3"/>
<organism evidence="3 4">
    <name type="scientific">Carex littledalei</name>
    <dbReference type="NCBI Taxonomy" id="544730"/>
    <lineage>
        <taxon>Eukaryota</taxon>
        <taxon>Viridiplantae</taxon>
        <taxon>Streptophyta</taxon>
        <taxon>Embryophyta</taxon>
        <taxon>Tracheophyta</taxon>
        <taxon>Spermatophyta</taxon>
        <taxon>Magnoliopsida</taxon>
        <taxon>Liliopsida</taxon>
        <taxon>Poales</taxon>
        <taxon>Cyperaceae</taxon>
        <taxon>Cyperoideae</taxon>
        <taxon>Cariceae</taxon>
        <taxon>Carex</taxon>
        <taxon>Carex subgen. Euthyceras</taxon>
    </lineage>
</organism>
<gene>
    <name evidence="3" type="ORF">FCM35_KLT02814</name>
</gene>
<keyword evidence="1" id="KW-0811">Translocation</keyword>
<sequence length="134" mass="15232">MLLCYKAPWRGSAAVNYAYEIVIFTAGCREYASPIIDKLDPARLITHRLYRDSCKQDSQGKPVKDLALTGRGLGRCVMVDDKCYRVVPSENAIMVKPFMGDTKDCELDRLLLLFQIESNYEDLRVAVGRMSELF</sequence>
<dbReference type="Proteomes" id="UP000623129">
    <property type="component" value="Unassembled WGS sequence"/>
</dbReference>
<dbReference type="InterPro" id="IPR023214">
    <property type="entry name" value="HAD_sf"/>
</dbReference>
<dbReference type="Gene3D" id="3.40.50.1000">
    <property type="entry name" value="HAD superfamily/HAD-like"/>
    <property type="match status" value="1"/>
</dbReference>
<feature type="domain" description="FCP1 homology" evidence="2">
    <location>
        <begin position="1"/>
        <end position="117"/>
    </location>
</feature>
<name>A0A833VQR3_9POAL</name>
<comment type="caution">
    <text evidence="3">The sequence shown here is derived from an EMBL/GenBank/DDBJ whole genome shotgun (WGS) entry which is preliminary data.</text>
</comment>
<dbReference type="InterPro" id="IPR004274">
    <property type="entry name" value="FCP1_dom"/>
</dbReference>
<dbReference type="GO" id="GO:0015031">
    <property type="term" value="P:protein transport"/>
    <property type="evidence" value="ECO:0007669"/>
    <property type="project" value="UniProtKB-KW"/>
</dbReference>
<evidence type="ECO:0000256" key="1">
    <source>
        <dbReference type="RuleBase" id="RU365079"/>
    </source>
</evidence>
<comment type="subcellular location">
    <subcellularLocation>
        <location evidence="1">Mitochondrion inner membrane</location>
        <topology evidence="1">Single-pass membrane protein</topology>
    </subcellularLocation>
</comment>
<protein>
    <recommendedName>
        <fullName evidence="1">Mitochondrial import inner membrane translocase subunit TIM50</fullName>
    </recommendedName>
</protein>
<evidence type="ECO:0000313" key="4">
    <source>
        <dbReference type="Proteomes" id="UP000623129"/>
    </source>
</evidence>
<comment type="subunit">
    <text evidence="1">Component of the TIM23 complex.</text>
</comment>
<keyword evidence="1" id="KW-0496">Mitochondrion</keyword>
<keyword evidence="1" id="KW-0813">Transport</keyword>
<dbReference type="PANTHER" id="PTHR12210">
    <property type="entry name" value="DULLARD PROTEIN PHOSPHATASE"/>
    <property type="match status" value="1"/>
</dbReference>
<dbReference type="Pfam" id="PF03031">
    <property type="entry name" value="NIF"/>
    <property type="match status" value="1"/>
</dbReference>
<evidence type="ECO:0000259" key="2">
    <source>
        <dbReference type="PROSITE" id="PS50969"/>
    </source>
</evidence>
<dbReference type="InterPro" id="IPR050365">
    <property type="entry name" value="TIM50"/>
</dbReference>
<dbReference type="SMART" id="SM00577">
    <property type="entry name" value="CPDc"/>
    <property type="match status" value="1"/>
</dbReference>
<comment type="function">
    <text evidence="1">Essential component of the TIM23 complex, a complex that mediates the translocation of transit peptide-containing proteins across the mitochondrial inner membrane.</text>
</comment>
<keyword evidence="4" id="KW-1185">Reference proteome</keyword>
<dbReference type="SUPFAM" id="SSF56784">
    <property type="entry name" value="HAD-like"/>
    <property type="match status" value="1"/>
</dbReference>
<dbReference type="EMBL" id="SWLB01000012">
    <property type="protein sequence ID" value="KAF3331408.1"/>
    <property type="molecule type" value="Genomic_DNA"/>
</dbReference>
<reference evidence="3" key="1">
    <citation type="submission" date="2020-01" db="EMBL/GenBank/DDBJ databases">
        <title>Genome sequence of Kobresia littledalei, the first chromosome-level genome in the family Cyperaceae.</title>
        <authorList>
            <person name="Qu G."/>
        </authorList>
    </citation>
    <scope>NUCLEOTIDE SEQUENCE</scope>
    <source>
        <strain evidence="3">C.B.Clarke</strain>
        <tissue evidence="3">Leaf</tissue>
    </source>
</reference>
<proteinExistence type="inferred from homology"/>